<dbReference type="PROSITE" id="PS00857">
    <property type="entry name" value="PREPHENATE_DEHYDR_1"/>
    <property type="match status" value="1"/>
</dbReference>
<dbReference type="SUPFAM" id="SSF53850">
    <property type="entry name" value="Periplasmic binding protein-like II"/>
    <property type="match status" value="1"/>
</dbReference>
<dbReference type="CDD" id="cd04905">
    <property type="entry name" value="ACT_CM-PDT"/>
    <property type="match status" value="1"/>
</dbReference>
<keyword evidence="5" id="KW-0584">Phenylalanine biosynthesis</keyword>
<dbReference type="EMBL" id="VDFU01000012">
    <property type="protein sequence ID" value="TNC49346.1"/>
    <property type="molecule type" value="Genomic_DNA"/>
</dbReference>
<dbReference type="PANTHER" id="PTHR21022">
    <property type="entry name" value="PREPHENATE DEHYDRATASE P PROTEIN"/>
    <property type="match status" value="1"/>
</dbReference>
<dbReference type="InterPro" id="IPR001086">
    <property type="entry name" value="Preph_deHydtase"/>
</dbReference>
<evidence type="ECO:0000256" key="3">
    <source>
        <dbReference type="ARBA" id="ARBA00022605"/>
    </source>
</evidence>
<evidence type="ECO:0000256" key="5">
    <source>
        <dbReference type="ARBA" id="ARBA00023222"/>
    </source>
</evidence>
<keyword evidence="4" id="KW-0057">Aromatic amino acid biosynthesis</keyword>
<organism evidence="9 10">
    <name type="scientific">Rubellimicrobium rubrum</name>
    <dbReference type="NCBI Taxonomy" id="2585369"/>
    <lineage>
        <taxon>Bacteria</taxon>
        <taxon>Pseudomonadati</taxon>
        <taxon>Pseudomonadota</taxon>
        <taxon>Alphaproteobacteria</taxon>
        <taxon>Rhodobacterales</taxon>
        <taxon>Roseobacteraceae</taxon>
        <taxon>Rubellimicrobium</taxon>
    </lineage>
</organism>
<dbReference type="InterPro" id="IPR045865">
    <property type="entry name" value="ACT-like_dom_sf"/>
</dbReference>
<dbReference type="AlphaFoldDB" id="A0A5C4MUR8"/>
<keyword evidence="3" id="KW-0028">Amino-acid biosynthesis</keyword>
<evidence type="ECO:0000256" key="6">
    <source>
        <dbReference type="ARBA" id="ARBA00023239"/>
    </source>
</evidence>
<accession>A0A5C4MUR8</accession>
<dbReference type="SUPFAM" id="SSF55021">
    <property type="entry name" value="ACT-like"/>
    <property type="match status" value="1"/>
</dbReference>
<evidence type="ECO:0000256" key="2">
    <source>
        <dbReference type="ARBA" id="ARBA00013147"/>
    </source>
</evidence>
<dbReference type="Gene3D" id="3.40.190.10">
    <property type="entry name" value="Periplasmic binding protein-like II"/>
    <property type="match status" value="2"/>
</dbReference>
<dbReference type="Proteomes" id="UP000305887">
    <property type="component" value="Unassembled WGS sequence"/>
</dbReference>
<keyword evidence="6 9" id="KW-0456">Lyase</keyword>
<dbReference type="Gene3D" id="3.30.70.260">
    <property type="match status" value="1"/>
</dbReference>
<dbReference type="InterPro" id="IPR018528">
    <property type="entry name" value="Preph_deHydtase_CS"/>
</dbReference>
<dbReference type="GO" id="GO:0004664">
    <property type="term" value="F:prephenate dehydratase activity"/>
    <property type="evidence" value="ECO:0007669"/>
    <property type="project" value="UniProtKB-EC"/>
</dbReference>
<dbReference type="EC" id="4.2.1.51" evidence="2"/>
<keyword evidence="10" id="KW-1185">Reference proteome</keyword>
<evidence type="ECO:0000256" key="7">
    <source>
        <dbReference type="ARBA" id="ARBA00047848"/>
    </source>
</evidence>
<dbReference type="PROSITE" id="PS51171">
    <property type="entry name" value="PREPHENATE_DEHYDR_3"/>
    <property type="match status" value="1"/>
</dbReference>
<evidence type="ECO:0000259" key="8">
    <source>
        <dbReference type="PROSITE" id="PS51171"/>
    </source>
</evidence>
<evidence type="ECO:0000256" key="4">
    <source>
        <dbReference type="ARBA" id="ARBA00023141"/>
    </source>
</evidence>
<reference evidence="9 10" key="1">
    <citation type="submission" date="2019-06" db="EMBL/GenBank/DDBJ databases">
        <title>YIM 131921 draft genome.</title>
        <authorList>
            <person name="Jiang L."/>
        </authorList>
    </citation>
    <scope>NUCLEOTIDE SEQUENCE [LARGE SCALE GENOMIC DNA]</scope>
    <source>
        <strain evidence="9 10">YIM 131921</strain>
    </source>
</reference>
<dbReference type="RefSeq" id="WP_139076893.1">
    <property type="nucleotide sequence ID" value="NZ_VDFU01000012.1"/>
</dbReference>
<dbReference type="GO" id="GO:0005737">
    <property type="term" value="C:cytoplasm"/>
    <property type="evidence" value="ECO:0007669"/>
    <property type="project" value="TreeGrafter"/>
</dbReference>
<evidence type="ECO:0000313" key="9">
    <source>
        <dbReference type="EMBL" id="TNC49346.1"/>
    </source>
</evidence>
<dbReference type="UniPathway" id="UPA00121">
    <property type="reaction ID" value="UER00345"/>
</dbReference>
<comment type="pathway">
    <text evidence="1">Amino-acid biosynthesis; L-phenylalanine biosynthesis; phenylpyruvate from prephenate: step 1/1.</text>
</comment>
<comment type="caution">
    <text evidence="9">The sequence shown here is derived from an EMBL/GenBank/DDBJ whole genome shotgun (WGS) entry which is preliminary data.</text>
</comment>
<sequence length="278" mass="30093">MPRIAFQGEVGAYGHQACLEARPDHDPLPCPTFEDAIEAVRSGAADLGMIAIENSTYGRVADVHQLLPESGLHIVDEHFLRVRISVLGVRGARISDLRRVRGMAILLGQARGFVRAHGLQTLAWSDNAAGAREVAHLGDPAEGSLAPEIAAKVYGLDVLASGVEDHEGNTTRFLVMSPQADLSRRGEGGMMTSLVFRVRNIPAALYKALGGFATNGLNVTKLESYLVGGRFQAAQFYAEVEGHPEDAPLQRALEELDYFSDRLDIMGVFPAARPRHED</sequence>
<comment type="catalytic activity">
    <reaction evidence="7">
        <text>prephenate + H(+) = 3-phenylpyruvate + CO2 + H2O</text>
        <dbReference type="Rhea" id="RHEA:21648"/>
        <dbReference type="ChEBI" id="CHEBI:15377"/>
        <dbReference type="ChEBI" id="CHEBI:15378"/>
        <dbReference type="ChEBI" id="CHEBI:16526"/>
        <dbReference type="ChEBI" id="CHEBI:18005"/>
        <dbReference type="ChEBI" id="CHEBI:29934"/>
        <dbReference type="EC" id="4.2.1.51"/>
    </reaction>
</comment>
<dbReference type="NCBIfam" id="NF008866">
    <property type="entry name" value="PRK11899.1"/>
    <property type="match status" value="1"/>
</dbReference>
<protein>
    <recommendedName>
        <fullName evidence="2">prephenate dehydratase</fullName>
        <ecNumber evidence="2">4.2.1.51</ecNumber>
    </recommendedName>
</protein>
<evidence type="ECO:0000313" key="10">
    <source>
        <dbReference type="Proteomes" id="UP000305887"/>
    </source>
</evidence>
<name>A0A5C4MUR8_9RHOB</name>
<dbReference type="PANTHER" id="PTHR21022:SF19">
    <property type="entry name" value="PREPHENATE DEHYDRATASE-RELATED"/>
    <property type="match status" value="1"/>
</dbReference>
<dbReference type="OrthoDB" id="9802281at2"/>
<dbReference type="Pfam" id="PF00800">
    <property type="entry name" value="PDT"/>
    <property type="match status" value="1"/>
</dbReference>
<proteinExistence type="predicted"/>
<evidence type="ECO:0000256" key="1">
    <source>
        <dbReference type="ARBA" id="ARBA00004741"/>
    </source>
</evidence>
<feature type="domain" description="Prephenate dehydratase" evidence="8">
    <location>
        <begin position="3"/>
        <end position="178"/>
    </location>
</feature>
<dbReference type="GO" id="GO:0009094">
    <property type="term" value="P:L-phenylalanine biosynthetic process"/>
    <property type="evidence" value="ECO:0007669"/>
    <property type="project" value="UniProtKB-UniPathway"/>
</dbReference>
<dbReference type="CDD" id="cd13631">
    <property type="entry name" value="PBP2_Ct-PDT_like"/>
    <property type="match status" value="1"/>
</dbReference>
<gene>
    <name evidence="9" type="ORF">FHG66_11495</name>
</gene>